<organism evidence="2 3">
    <name type="scientific">Hanstruepera neustonica</name>
    <dbReference type="NCBI Taxonomy" id="1445657"/>
    <lineage>
        <taxon>Bacteria</taxon>
        <taxon>Pseudomonadati</taxon>
        <taxon>Bacteroidota</taxon>
        <taxon>Flavobacteriia</taxon>
        <taxon>Flavobacteriales</taxon>
        <taxon>Flavobacteriaceae</taxon>
        <taxon>Hanstruepera</taxon>
    </lineage>
</organism>
<protein>
    <submittedName>
        <fullName evidence="2">DUF4199 domain-containing protein</fullName>
    </submittedName>
</protein>
<comment type="caution">
    <text evidence="2">The sequence shown here is derived from an EMBL/GenBank/DDBJ whole genome shotgun (WGS) entry which is preliminary data.</text>
</comment>
<accession>A0A2K1E2T5</accession>
<sequence>MKKTVLKFGSYGFLVGISFFLLVFLLGDNLSYSIQEVIGYTSMIASLSFIYFGIKHYRDKVNNGVVSLGKAILIGLLISVFVGIGVAIIDYIYTTVINPDFATEYLDKTLATKKETLSPEAYEIEKLKLTEQMEAYGGSGFMAFIMFATVIMIGFVISIISGLILQRKQ</sequence>
<reference evidence="2 3" key="1">
    <citation type="submission" date="2018-01" db="EMBL/GenBank/DDBJ databases">
        <title>The draft genome of Hanstruepera neustonica JCM19743.</title>
        <authorList>
            <person name="He R.-H."/>
            <person name="Du Z.-J."/>
        </authorList>
    </citation>
    <scope>NUCLEOTIDE SEQUENCE [LARGE SCALE GENOMIC DNA]</scope>
    <source>
        <strain evidence="2 3">JCM19743</strain>
    </source>
</reference>
<keyword evidence="3" id="KW-1185">Reference proteome</keyword>
<gene>
    <name evidence="2" type="ORF">C1T31_00125</name>
</gene>
<dbReference type="OrthoDB" id="6384283at2"/>
<evidence type="ECO:0000313" key="2">
    <source>
        <dbReference type="EMBL" id="PNQ74590.1"/>
    </source>
</evidence>
<dbReference type="Proteomes" id="UP000236641">
    <property type="component" value="Unassembled WGS sequence"/>
</dbReference>
<evidence type="ECO:0000313" key="3">
    <source>
        <dbReference type="Proteomes" id="UP000236641"/>
    </source>
</evidence>
<keyword evidence="1" id="KW-1133">Transmembrane helix</keyword>
<proteinExistence type="predicted"/>
<feature type="transmembrane region" description="Helical" evidence="1">
    <location>
        <begin position="141"/>
        <end position="165"/>
    </location>
</feature>
<dbReference type="InterPro" id="IPR025250">
    <property type="entry name" value="DUF4199"/>
</dbReference>
<keyword evidence="1" id="KW-0812">Transmembrane</keyword>
<dbReference type="RefSeq" id="WP_103050443.1">
    <property type="nucleotide sequence ID" value="NZ_POWF01000001.1"/>
</dbReference>
<keyword evidence="1" id="KW-0472">Membrane</keyword>
<evidence type="ECO:0000256" key="1">
    <source>
        <dbReference type="SAM" id="Phobius"/>
    </source>
</evidence>
<dbReference type="AlphaFoldDB" id="A0A2K1E2T5"/>
<name>A0A2K1E2T5_9FLAO</name>
<dbReference type="EMBL" id="POWF01000001">
    <property type="protein sequence ID" value="PNQ74590.1"/>
    <property type="molecule type" value="Genomic_DNA"/>
</dbReference>
<feature type="transmembrane region" description="Helical" evidence="1">
    <location>
        <begin position="66"/>
        <end position="93"/>
    </location>
</feature>
<feature type="transmembrane region" description="Helical" evidence="1">
    <location>
        <begin position="12"/>
        <end position="31"/>
    </location>
</feature>
<dbReference type="Pfam" id="PF13858">
    <property type="entry name" value="DUF4199"/>
    <property type="match status" value="1"/>
</dbReference>
<feature type="transmembrane region" description="Helical" evidence="1">
    <location>
        <begin position="37"/>
        <end position="54"/>
    </location>
</feature>